<dbReference type="PANTHER" id="PTHR30518">
    <property type="entry name" value="ENDOLYTIC MUREIN TRANSGLYCOSYLASE"/>
    <property type="match status" value="1"/>
</dbReference>
<evidence type="ECO:0000256" key="1">
    <source>
        <dbReference type="ARBA" id="ARBA00022475"/>
    </source>
</evidence>
<evidence type="ECO:0000256" key="6">
    <source>
        <dbReference type="ARBA" id="ARBA00023316"/>
    </source>
</evidence>
<keyword evidence="3 7" id="KW-1133">Transmembrane helix</keyword>
<evidence type="ECO:0000256" key="2">
    <source>
        <dbReference type="ARBA" id="ARBA00022692"/>
    </source>
</evidence>
<name>A0A3N5BJX4_9BACL</name>
<evidence type="ECO:0000313" key="8">
    <source>
        <dbReference type="EMBL" id="RPF58174.1"/>
    </source>
</evidence>
<organism evidence="8 9">
    <name type="scientific">Abyssicoccus albus</name>
    <dbReference type="NCBI Taxonomy" id="1817405"/>
    <lineage>
        <taxon>Bacteria</taxon>
        <taxon>Bacillati</taxon>
        <taxon>Bacillota</taxon>
        <taxon>Bacilli</taxon>
        <taxon>Bacillales</taxon>
        <taxon>Abyssicoccaceae</taxon>
    </lineage>
</organism>
<dbReference type="Pfam" id="PF02618">
    <property type="entry name" value="YceG"/>
    <property type="match status" value="1"/>
</dbReference>
<keyword evidence="4 7" id="KW-0472">Membrane</keyword>
<feature type="site" description="Important for catalytic activity" evidence="7">
    <location>
        <position position="260"/>
    </location>
</feature>
<dbReference type="NCBIfam" id="TIGR00247">
    <property type="entry name" value="endolytic transglycosylase MltG"/>
    <property type="match status" value="1"/>
</dbReference>
<comment type="function">
    <text evidence="7">Functions as a peptidoglycan terminase that cleaves nascent peptidoglycan strands endolytically to terminate their elongation.</text>
</comment>
<evidence type="ECO:0000256" key="4">
    <source>
        <dbReference type="ARBA" id="ARBA00023136"/>
    </source>
</evidence>
<reference evidence="8 9" key="1">
    <citation type="submission" date="2018-11" db="EMBL/GenBank/DDBJ databases">
        <title>Genomic Encyclopedia of Type Strains, Phase IV (KMG-IV): sequencing the most valuable type-strain genomes for metagenomic binning, comparative biology and taxonomic classification.</title>
        <authorList>
            <person name="Goeker M."/>
        </authorList>
    </citation>
    <scope>NUCLEOTIDE SEQUENCE [LARGE SCALE GENOMIC DNA]</scope>
    <source>
        <strain evidence="8 9">DSM 29158</strain>
    </source>
</reference>
<dbReference type="InterPro" id="IPR003770">
    <property type="entry name" value="MLTG-like"/>
</dbReference>
<evidence type="ECO:0000256" key="5">
    <source>
        <dbReference type="ARBA" id="ARBA00023239"/>
    </source>
</evidence>
<dbReference type="Gene3D" id="3.30.1490.480">
    <property type="entry name" value="Endolytic murein transglycosylase"/>
    <property type="match status" value="1"/>
</dbReference>
<sequence length="378" mass="42708">MNNNFNEVEKARSFSSILSLIIIGVLSIVLILLALWMFFYVKSGLSPADKGNTKTKEIEIAQGASSTQISEQLEKEGIINNATIFKLFLKFNNYNDYKSGQYDLSPSMTLDDIAKSMEEGEVYKPVLFQIAIPEGYTIEQIAKKVADKTNITEKDFINKTKDKAFIKSLQKEYKGMISDDVFGKSVKFPLEGYLFPATYDFTEEKPSAETIIKKMIEATYNNSYAKYKSLNNQMTYTFEGESKKMSFHDLLTLSSMVEREATSLADRAKIASVFYNRMEIAPTSMPLQTDPTVLYALGEHKSRTMYEDLEVDSPYNTYKNKGLTPGPIAAPGIQSIDSVIEPATTDYLYFLADKEGKNHFATTLDEHNENKAKYITNE</sequence>
<feature type="transmembrane region" description="Helical" evidence="7">
    <location>
        <begin position="20"/>
        <end position="41"/>
    </location>
</feature>
<comment type="subcellular location">
    <subcellularLocation>
        <location evidence="7">Cell membrane</location>
        <topology evidence="7">Single-pass membrane protein</topology>
    </subcellularLocation>
</comment>
<keyword evidence="6 7" id="KW-0961">Cell wall biogenesis/degradation</keyword>
<dbReference type="Gene3D" id="3.30.160.60">
    <property type="entry name" value="Classic Zinc Finger"/>
    <property type="match status" value="1"/>
</dbReference>
<dbReference type="GO" id="GO:0071555">
    <property type="term" value="P:cell wall organization"/>
    <property type="evidence" value="ECO:0007669"/>
    <property type="project" value="UniProtKB-KW"/>
</dbReference>
<accession>A0A3N5BJX4</accession>
<proteinExistence type="inferred from homology"/>
<dbReference type="Proteomes" id="UP000277108">
    <property type="component" value="Unassembled WGS sequence"/>
</dbReference>
<dbReference type="AlphaFoldDB" id="A0A3N5BJX4"/>
<keyword evidence="5 7" id="KW-0456">Lyase</keyword>
<dbReference type="HAMAP" id="MF_02065">
    <property type="entry name" value="MltG"/>
    <property type="match status" value="1"/>
</dbReference>
<dbReference type="GO" id="GO:0005886">
    <property type="term" value="C:plasma membrane"/>
    <property type="evidence" value="ECO:0007669"/>
    <property type="project" value="UniProtKB-SubCell"/>
</dbReference>
<dbReference type="OrthoDB" id="9814591at2"/>
<keyword evidence="1 7" id="KW-1003">Cell membrane</keyword>
<dbReference type="EMBL" id="RKRK01000002">
    <property type="protein sequence ID" value="RPF58174.1"/>
    <property type="molecule type" value="Genomic_DNA"/>
</dbReference>
<dbReference type="PANTHER" id="PTHR30518:SF2">
    <property type="entry name" value="ENDOLYTIC MUREIN TRANSGLYCOSYLASE"/>
    <property type="match status" value="1"/>
</dbReference>
<dbReference type="GO" id="GO:0009252">
    <property type="term" value="P:peptidoglycan biosynthetic process"/>
    <property type="evidence" value="ECO:0007669"/>
    <property type="project" value="UniProtKB-UniRule"/>
</dbReference>
<comment type="catalytic activity">
    <reaction evidence="7">
        <text>a peptidoglycan chain = a peptidoglycan chain with N-acetyl-1,6-anhydromuramyl-[peptide] at the reducing end + a peptidoglycan chain with N-acetylglucosamine at the non-reducing end.</text>
        <dbReference type="EC" id="4.2.2.29"/>
    </reaction>
</comment>
<keyword evidence="2 7" id="KW-0812">Transmembrane</keyword>
<comment type="similarity">
    <text evidence="7">Belongs to the transglycosylase MltG family.</text>
</comment>
<evidence type="ECO:0000256" key="3">
    <source>
        <dbReference type="ARBA" id="ARBA00022989"/>
    </source>
</evidence>
<comment type="caution">
    <text evidence="8">The sequence shown here is derived from an EMBL/GenBank/DDBJ whole genome shotgun (WGS) entry which is preliminary data.</text>
</comment>
<dbReference type="RefSeq" id="WP_123807621.1">
    <property type="nucleotide sequence ID" value="NZ_RKRK01000002.1"/>
</dbReference>
<protein>
    <recommendedName>
        <fullName evidence="7">Endolytic murein transglycosylase</fullName>
        <ecNumber evidence="7">4.2.2.29</ecNumber>
    </recommendedName>
    <alternativeName>
        <fullName evidence="7">Peptidoglycan lytic transglycosylase</fullName>
    </alternativeName>
    <alternativeName>
        <fullName evidence="7">Peptidoglycan polymerization terminase</fullName>
    </alternativeName>
</protein>
<dbReference type="EC" id="4.2.2.29" evidence="7"/>
<gene>
    <name evidence="7" type="primary">mltG</name>
    <name evidence="8" type="ORF">EDD62_0816</name>
</gene>
<keyword evidence="9" id="KW-1185">Reference proteome</keyword>
<dbReference type="CDD" id="cd08010">
    <property type="entry name" value="MltG_like"/>
    <property type="match status" value="1"/>
</dbReference>
<evidence type="ECO:0000256" key="7">
    <source>
        <dbReference type="HAMAP-Rule" id="MF_02065"/>
    </source>
</evidence>
<evidence type="ECO:0000313" key="9">
    <source>
        <dbReference type="Proteomes" id="UP000277108"/>
    </source>
</evidence>
<dbReference type="GO" id="GO:0008932">
    <property type="term" value="F:lytic endotransglycosylase activity"/>
    <property type="evidence" value="ECO:0007669"/>
    <property type="project" value="UniProtKB-UniRule"/>
</dbReference>